<sequence length="518" mass="57905">MADELQLRNESWSEGLRARLEELLPARKKSRSNKRGTRRCAVSGCAFTFDGAAPMVRHVWEEHCPARVEEPDFLVQFLREIARLLHLPQERRDDKRALDDLRTLVQRSFRPVLWGFAGRWLDKANALAERVGMAPVSSLDLELMRQGLIAHPGMLAHPRIIAIALNNLTHVERQHVRQMSLVGSHSLGVARAPKGKPHGGFGNNSVVVDAPFPHSNSGEIPICTGNWESEYAGSQKQRELSPPIPCLEVIDAHWHPTRMSVRLDLASLTTEIGRLPGSEECPVSVVGGCAVYVDGPIFSGVYVPAPGWVTAVGFHPTEVKGITESSIGGLVDHCVKMGWAIGEVGLDYFWGKGWSHQRWVLGEIFRLVTPRTPIVLHLRGVASDHFGQEPMMDCQNLLVQLRVSLLVPLYLHSFSGGPSQVDEWLATGRVVFFGVSWLVQHFSQEQLQGLRRVPFERLLVESDCSHLRVRDEMIPGRIGLTYRFVAKLLNVGVPELVCRVKENFHVLFAQQLRGNHSQ</sequence>
<dbReference type="PANTHER" id="PTHR46124:SF2">
    <property type="entry name" value="D-AMINOACYL-TRNA DEACYLASE"/>
    <property type="match status" value="1"/>
</dbReference>
<dbReference type="InterPro" id="IPR001130">
    <property type="entry name" value="TatD-like"/>
</dbReference>
<dbReference type="GO" id="GO:0016788">
    <property type="term" value="F:hydrolase activity, acting on ester bonds"/>
    <property type="evidence" value="ECO:0007669"/>
    <property type="project" value="InterPro"/>
</dbReference>
<dbReference type="Proteomes" id="UP000694844">
    <property type="component" value="Chromosome 5"/>
</dbReference>
<name>A0A8B8EGU8_CRAVI</name>
<dbReference type="Pfam" id="PF01026">
    <property type="entry name" value="TatD_DNase"/>
    <property type="match status" value="1"/>
</dbReference>
<dbReference type="SUPFAM" id="SSF51556">
    <property type="entry name" value="Metallo-dependent hydrolases"/>
    <property type="match status" value="1"/>
</dbReference>
<reference evidence="3" key="1">
    <citation type="submission" date="2025-08" db="UniProtKB">
        <authorList>
            <consortium name="RefSeq"/>
        </authorList>
    </citation>
    <scope>IDENTIFICATION</scope>
    <source>
        <tissue evidence="3">Whole sample</tissue>
    </source>
</reference>
<dbReference type="KEGG" id="cvn:111134310"/>
<accession>A0A8B8EGU8</accession>
<dbReference type="PANTHER" id="PTHR46124">
    <property type="entry name" value="D-AMINOACYL-TRNA DEACYLASE"/>
    <property type="match status" value="1"/>
</dbReference>
<proteinExistence type="inferred from homology"/>
<keyword evidence="2" id="KW-1185">Reference proteome</keyword>
<evidence type="ECO:0000256" key="1">
    <source>
        <dbReference type="ARBA" id="ARBA00009275"/>
    </source>
</evidence>
<dbReference type="Gene3D" id="3.20.20.140">
    <property type="entry name" value="Metal-dependent hydrolases"/>
    <property type="match status" value="1"/>
</dbReference>
<protein>
    <submittedName>
        <fullName evidence="3">Uncharacterized protein LOC111134310</fullName>
    </submittedName>
</protein>
<gene>
    <name evidence="3" type="primary">LOC111134310</name>
</gene>
<dbReference type="GeneID" id="111134310"/>
<dbReference type="AlphaFoldDB" id="A0A8B8EGU8"/>
<evidence type="ECO:0000313" key="3">
    <source>
        <dbReference type="RefSeq" id="XP_022338929.1"/>
    </source>
</evidence>
<dbReference type="OrthoDB" id="6156574at2759"/>
<organism evidence="2 3">
    <name type="scientific">Crassostrea virginica</name>
    <name type="common">Eastern oyster</name>
    <dbReference type="NCBI Taxonomy" id="6565"/>
    <lineage>
        <taxon>Eukaryota</taxon>
        <taxon>Metazoa</taxon>
        <taxon>Spiralia</taxon>
        <taxon>Lophotrochozoa</taxon>
        <taxon>Mollusca</taxon>
        <taxon>Bivalvia</taxon>
        <taxon>Autobranchia</taxon>
        <taxon>Pteriomorphia</taxon>
        <taxon>Ostreida</taxon>
        <taxon>Ostreoidea</taxon>
        <taxon>Ostreidae</taxon>
        <taxon>Crassostrea</taxon>
    </lineage>
</organism>
<dbReference type="RefSeq" id="XP_022338929.1">
    <property type="nucleotide sequence ID" value="XM_022483221.1"/>
</dbReference>
<dbReference type="InterPro" id="IPR032466">
    <property type="entry name" value="Metal_Hydrolase"/>
</dbReference>
<evidence type="ECO:0000313" key="2">
    <source>
        <dbReference type="Proteomes" id="UP000694844"/>
    </source>
</evidence>
<comment type="similarity">
    <text evidence="1">Belongs to the metallo-dependent hydrolases superfamily. TatD-type hydrolase family.</text>
</comment>
<dbReference type="GO" id="GO:0005829">
    <property type="term" value="C:cytosol"/>
    <property type="evidence" value="ECO:0007669"/>
    <property type="project" value="TreeGrafter"/>
</dbReference>